<comment type="caution">
    <text evidence="2">The sequence shown here is derived from an EMBL/GenBank/DDBJ whole genome shotgun (WGS) entry which is preliminary data.</text>
</comment>
<dbReference type="Pfam" id="PF01476">
    <property type="entry name" value="LysM"/>
    <property type="match status" value="1"/>
</dbReference>
<feature type="domain" description="LysM" evidence="1">
    <location>
        <begin position="21"/>
        <end position="69"/>
    </location>
</feature>
<dbReference type="CDD" id="cd00118">
    <property type="entry name" value="LysM"/>
    <property type="match status" value="1"/>
</dbReference>
<dbReference type="EMBL" id="VFJB01000009">
    <property type="protein sequence ID" value="KAA0257238.1"/>
    <property type="molecule type" value="Genomic_DNA"/>
</dbReference>
<sequence length="326" mass="37419">MIKKIFLAILILIFSLPLFAEEYIIKKGDTLWDISKKFYDDNFKWPLIWKYNVTINNPDLIYPKQKIHIPILDSKFEKLPIDDTFKLTKPSYKKPALDLSDTSLVKVTYSLKNIKLNDFEFISETLPNCQIIAVEEGKYYASTGNIIRIKSNSNYKINDSIIIYRNTGIYDDYGYLLKVVGYGTIKTKEYDGTALVVIDKSFEPISKNFLCDQGKELKVTIPDTFKTIQSKDSGKIIYLTDDIKFAGQGNSAIIYERNNTAKVGDIYDIYKQILEDSYKRTMKVGEAQIIFKNGDFLTVKIIKSNLEIAVGDIAYLTKISIMQNQP</sequence>
<dbReference type="InterPro" id="IPR052196">
    <property type="entry name" value="Bact_Kbp"/>
</dbReference>
<gene>
    <name evidence="2" type="ORF">FHQ18_11790</name>
</gene>
<dbReference type="PROSITE" id="PS51782">
    <property type="entry name" value="LYSM"/>
    <property type="match status" value="1"/>
</dbReference>
<name>A0A5A8F6G4_9BACT</name>
<proteinExistence type="predicted"/>
<dbReference type="PANTHER" id="PTHR34700">
    <property type="entry name" value="POTASSIUM BINDING PROTEIN KBP"/>
    <property type="match status" value="1"/>
</dbReference>
<reference evidence="2 3" key="1">
    <citation type="submission" date="2019-06" db="EMBL/GenBank/DDBJ databases">
        <title>Genomic insights into carbon and energy metabolism of Deferribacter autotrophicus revealed new metabolic traits in the phylum Deferribacteres.</title>
        <authorList>
            <person name="Slobodkin A.I."/>
            <person name="Slobodkina G.B."/>
            <person name="Allioux M."/>
            <person name="Alain K."/>
            <person name="Jebbar M."/>
            <person name="Shadrin V."/>
            <person name="Kublanov I.V."/>
            <person name="Toshchakov S.V."/>
            <person name="Bonch-Osmolovskaya E.A."/>
        </authorList>
    </citation>
    <scope>NUCLEOTIDE SEQUENCE [LARGE SCALE GENOMIC DNA]</scope>
    <source>
        <strain evidence="2 3">SL50</strain>
    </source>
</reference>
<evidence type="ECO:0000313" key="2">
    <source>
        <dbReference type="EMBL" id="KAA0257238.1"/>
    </source>
</evidence>
<keyword evidence="3" id="KW-1185">Reference proteome</keyword>
<dbReference type="AlphaFoldDB" id="A0A5A8F6G4"/>
<dbReference type="Gene3D" id="3.10.350.10">
    <property type="entry name" value="LysM domain"/>
    <property type="match status" value="1"/>
</dbReference>
<dbReference type="SMART" id="SM00257">
    <property type="entry name" value="LysM"/>
    <property type="match status" value="1"/>
</dbReference>
<accession>A0A5A8F6G4</accession>
<evidence type="ECO:0000313" key="3">
    <source>
        <dbReference type="Proteomes" id="UP000322876"/>
    </source>
</evidence>
<dbReference type="InterPro" id="IPR018392">
    <property type="entry name" value="LysM"/>
</dbReference>
<dbReference type="InterPro" id="IPR036779">
    <property type="entry name" value="LysM_dom_sf"/>
</dbReference>
<dbReference type="SUPFAM" id="SSF54106">
    <property type="entry name" value="LysM domain"/>
    <property type="match status" value="1"/>
</dbReference>
<evidence type="ECO:0000259" key="1">
    <source>
        <dbReference type="PROSITE" id="PS51782"/>
    </source>
</evidence>
<protein>
    <submittedName>
        <fullName evidence="2">LysM peptidoglycan-binding domain-containing protein</fullName>
    </submittedName>
</protein>
<organism evidence="2 3">
    <name type="scientific">Deferribacter autotrophicus</name>
    <dbReference type="NCBI Taxonomy" id="500465"/>
    <lineage>
        <taxon>Bacteria</taxon>
        <taxon>Pseudomonadati</taxon>
        <taxon>Deferribacterota</taxon>
        <taxon>Deferribacteres</taxon>
        <taxon>Deferribacterales</taxon>
        <taxon>Deferribacteraceae</taxon>
        <taxon>Deferribacter</taxon>
    </lineage>
</organism>
<dbReference type="OrthoDB" id="9765158at2"/>
<dbReference type="PANTHER" id="PTHR34700:SF4">
    <property type="entry name" value="PHAGE-LIKE ELEMENT PBSX PROTEIN XKDP"/>
    <property type="match status" value="1"/>
</dbReference>
<dbReference type="Proteomes" id="UP000322876">
    <property type="component" value="Unassembled WGS sequence"/>
</dbReference>
<dbReference type="RefSeq" id="WP_149267379.1">
    <property type="nucleotide sequence ID" value="NZ_VFJB01000009.1"/>
</dbReference>